<keyword evidence="2" id="KW-1185">Reference proteome</keyword>
<gene>
    <name evidence="1" type="ORF">RclHR1_17640002</name>
</gene>
<reference evidence="1 2" key="1">
    <citation type="submission" date="2017-11" db="EMBL/GenBank/DDBJ databases">
        <title>The genome of Rhizophagus clarus HR1 reveals common genetic basis of auxotrophy among arbuscular mycorrhizal fungi.</title>
        <authorList>
            <person name="Kobayashi Y."/>
        </authorList>
    </citation>
    <scope>NUCLEOTIDE SEQUENCE [LARGE SCALE GENOMIC DNA]</scope>
    <source>
        <strain evidence="1 2">HR1</strain>
    </source>
</reference>
<dbReference type="AlphaFoldDB" id="A0A2Z6QXX1"/>
<comment type="caution">
    <text evidence="1">The sequence shown here is derived from an EMBL/GenBank/DDBJ whole genome shotgun (WGS) entry which is preliminary data.</text>
</comment>
<name>A0A2Z6QXX1_9GLOM</name>
<evidence type="ECO:0000313" key="1">
    <source>
        <dbReference type="EMBL" id="GBB90629.1"/>
    </source>
</evidence>
<proteinExistence type="predicted"/>
<sequence length="294" mass="34185">IDFPTHLNHGAERCFSEIEFLRCTNSNDDIIVGLTEICKFIRELELSVDNLNYEIIKLIEAQKKLLRINLSRSLHYEAFFNQQYDDHVPPEILQAKYYTNLKAYTEPMLHVNLNVPQFLRNISTVTLTMRWTGNWELAIPKGSKYSDIDFLMFEIGMDSVYQYTETHTVDLNGNTYRSFQMSFKGFTDKDFIDFKNNNNNQHARPCHDIGFKTILNFSVVSVTTLVLGIPSSFFLVEEGWTHSGLNKKSSNLENEVDNVIGTKNLDNQDELKNLLAKYYVHMDFYDHVMKTSDV</sequence>
<evidence type="ECO:0000313" key="2">
    <source>
        <dbReference type="Proteomes" id="UP000247702"/>
    </source>
</evidence>
<dbReference type="Proteomes" id="UP000247702">
    <property type="component" value="Unassembled WGS sequence"/>
</dbReference>
<accession>A0A2Z6QXX1</accession>
<protein>
    <submittedName>
        <fullName evidence="1">Uncharacterized protein</fullName>
    </submittedName>
</protein>
<feature type="non-terminal residue" evidence="1">
    <location>
        <position position="1"/>
    </location>
</feature>
<dbReference type="EMBL" id="BEXD01000851">
    <property type="protein sequence ID" value="GBB90629.1"/>
    <property type="molecule type" value="Genomic_DNA"/>
</dbReference>
<organism evidence="1 2">
    <name type="scientific">Rhizophagus clarus</name>
    <dbReference type="NCBI Taxonomy" id="94130"/>
    <lineage>
        <taxon>Eukaryota</taxon>
        <taxon>Fungi</taxon>
        <taxon>Fungi incertae sedis</taxon>
        <taxon>Mucoromycota</taxon>
        <taxon>Glomeromycotina</taxon>
        <taxon>Glomeromycetes</taxon>
        <taxon>Glomerales</taxon>
        <taxon>Glomeraceae</taxon>
        <taxon>Rhizophagus</taxon>
    </lineage>
</organism>